<gene>
    <name evidence="2" type="ORF">FHX33_002447</name>
</gene>
<dbReference type="Proteomes" id="UP000538196">
    <property type="component" value="Unassembled WGS sequence"/>
</dbReference>
<feature type="transmembrane region" description="Helical" evidence="1">
    <location>
        <begin position="105"/>
        <end position="124"/>
    </location>
</feature>
<feature type="transmembrane region" description="Helical" evidence="1">
    <location>
        <begin position="12"/>
        <end position="37"/>
    </location>
</feature>
<dbReference type="AlphaFoldDB" id="A0A7W4UWP5"/>
<sequence>MTRVRVERPPAELIVAIVLSYVVGIGQIAAGIVLVFVRYADGLDGTERFIVTLVGALTMLLGLLVVSLASGLGRARRDARVLLTALMSVSAALGVYVLITSPGDLWFRLIDVVVTAAVIAVLWTGRVARFFARSDGARTG</sequence>
<name>A0A7W4UWP5_LEIAQ</name>
<keyword evidence="3" id="KW-1185">Reference proteome</keyword>
<reference evidence="2 3" key="1">
    <citation type="submission" date="2020-08" db="EMBL/GenBank/DDBJ databases">
        <title>Sequencing the genomes of 1000 actinobacteria strains.</title>
        <authorList>
            <person name="Klenk H.-P."/>
        </authorList>
    </citation>
    <scope>NUCLEOTIDE SEQUENCE [LARGE SCALE GENOMIC DNA]</scope>
    <source>
        <strain evidence="2 3">DSM 20146</strain>
    </source>
</reference>
<evidence type="ECO:0000313" key="2">
    <source>
        <dbReference type="EMBL" id="MBB2967684.1"/>
    </source>
</evidence>
<evidence type="ECO:0000256" key="1">
    <source>
        <dbReference type="SAM" id="Phobius"/>
    </source>
</evidence>
<proteinExistence type="predicted"/>
<keyword evidence="1" id="KW-0812">Transmembrane</keyword>
<evidence type="ECO:0000313" key="3">
    <source>
        <dbReference type="Proteomes" id="UP000538196"/>
    </source>
</evidence>
<protein>
    <submittedName>
        <fullName evidence="2">Na+/melibiose symporter-like transporter</fullName>
    </submittedName>
</protein>
<comment type="caution">
    <text evidence="2">The sequence shown here is derived from an EMBL/GenBank/DDBJ whole genome shotgun (WGS) entry which is preliminary data.</text>
</comment>
<keyword evidence="1" id="KW-1133">Transmembrane helix</keyword>
<dbReference type="RefSeq" id="WP_051336964.1">
    <property type="nucleotide sequence ID" value="NZ_JACHVP010000002.1"/>
</dbReference>
<feature type="transmembrane region" description="Helical" evidence="1">
    <location>
        <begin position="49"/>
        <end position="69"/>
    </location>
</feature>
<organism evidence="2 3">
    <name type="scientific">Leifsonia aquatica</name>
    <name type="common">Corynebacterium aquaticum</name>
    <dbReference type="NCBI Taxonomy" id="144185"/>
    <lineage>
        <taxon>Bacteria</taxon>
        <taxon>Bacillati</taxon>
        <taxon>Actinomycetota</taxon>
        <taxon>Actinomycetes</taxon>
        <taxon>Micrococcales</taxon>
        <taxon>Microbacteriaceae</taxon>
        <taxon>Leifsonia</taxon>
    </lineage>
</organism>
<dbReference type="EMBL" id="JACHVP010000002">
    <property type="protein sequence ID" value="MBB2967684.1"/>
    <property type="molecule type" value="Genomic_DNA"/>
</dbReference>
<feature type="transmembrane region" description="Helical" evidence="1">
    <location>
        <begin position="81"/>
        <end position="99"/>
    </location>
</feature>
<keyword evidence="1" id="KW-0472">Membrane</keyword>
<accession>A0A7W4UWP5</accession>